<protein>
    <recommendedName>
        <fullName evidence="4">DUF222 domain-containing protein</fullName>
    </recommendedName>
</protein>
<gene>
    <name evidence="2" type="ORF">ACFFF6_01680</name>
</gene>
<keyword evidence="3" id="KW-1185">Reference proteome</keyword>
<feature type="compositionally biased region" description="Gly residues" evidence="1">
    <location>
        <begin position="489"/>
        <end position="499"/>
    </location>
</feature>
<evidence type="ECO:0000313" key="3">
    <source>
        <dbReference type="Proteomes" id="UP001589793"/>
    </source>
</evidence>
<dbReference type="RefSeq" id="WP_376977620.1">
    <property type="nucleotide sequence ID" value="NZ_JBHLSV010000002.1"/>
</dbReference>
<proteinExistence type="predicted"/>
<feature type="compositionally biased region" description="Low complexity" evidence="1">
    <location>
        <begin position="388"/>
        <end position="398"/>
    </location>
</feature>
<reference evidence="2 3" key="1">
    <citation type="submission" date="2024-09" db="EMBL/GenBank/DDBJ databases">
        <authorList>
            <person name="Sun Q."/>
            <person name="Mori K."/>
        </authorList>
    </citation>
    <scope>NUCLEOTIDE SEQUENCE [LARGE SCALE GENOMIC DNA]</scope>
    <source>
        <strain evidence="2 3">CICC 10874</strain>
    </source>
</reference>
<feature type="region of interest" description="Disordered" evidence="1">
    <location>
        <begin position="355"/>
        <end position="414"/>
    </location>
</feature>
<sequence>MGYDGEDFWYEDGGDVVLADLPPSPEVLAEQDATRSHVRRIDRVIQALLCSPAVLGMLADLAEALEDGASTPRAAEEGAIHQQSGSLEEALGTVAALSQMRTVLGAVEDAAMLEAAGRIEEGNRAVGKTGRHVHDGVGTHLAFARRESVHRTERDLAAARRVASSMPRLANAKHRAVLPEAAVEAIAGALSGQSSQMCAQIDQVLAAEGYASVEGRGSTAVRHRVRALVDARSDRAASVARCERAARDRHVTIVPVEDGMARLHAYLPAVTAAQIDTVLQSSAESARAAGAGTPLGAGRADALAEAVLFYHDVTAYRVEPEDAADETTFAGMAIARGLVGPDGIVARTVRPPLTAVRTEGPLPPTTAVPAPAPTRPTAPAPDPTSRASGSPPESFPPFGEDEFIDDDPGIRIGEPVLRPCSTPGAMAPGARAAFEAVRAEHATERRHGGFGPMGSARGPDPAVCSPAACSDPDVTPEHTDPSPDLASTGGSGPGSGGQERAGTLRRPRRRPHGPQMQVCVAITDTALLGPDDPVEQAHLSGYGILPAHLIRSAPCGHLPGLAQTAAEVEEQAARTAAISMLRRLYLYPASGELQAMDARARTFRGTFRDLILAVDRISREPYSQAASTQVDHVHDHADGGGTSIENAQGLDARANLAKNEGPWRTVRSGDPTTPVGTGVRWISPHRVHAWTRTARVREPGLDRRTDEGPQTG</sequence>
<feature type="compositionally biased region" description="Basic and acidic residues" evidence="1">
    <location>
        <begin position="438"/>
        <end position="447"/>
    </location>
</feature>
<name>A0ABV6R6P9_9MICO</name>
<evidence type="ECO:0008006" key="4">
    <source>
        <dbReference type="Google" id="ProtNLM"/>
    </source>
</evidence>
<organism evidence="2 3">
    <name type="scientific">Brachybacterium hainanense</name>
    <dbReference type="NCBI Taxonomy" id="1541174"/>
    <lineage>
        <taxon>Bacteria</taxon>
        <taxon>Bacillati</taxon>
        <taxon>Actinomycetota</taxon>
        <taxon>Actinomycetes</taxon>
        <taxon>Micrococcales</taxon>
        <taxon>Dermabacteraceae</taxon>
        <taxon>Brachybacterium</taxon>
    </lineage>
</organism>
<feature type="region of interest" description="Disordered" evidence="1">
    <location>
        <begin position="438"/>
        <end position="515"/>
    </location>
</feature>
<evidence type="ECO:0000313" key="2">
    <source>
        <dbReference type="EMBL" id="MFC0672659.1"/>
    </source>
</evidence>
<feature type="compositionally biased region" description="Basic residues" evidence="1">
    <location>
        <begin position="503"/>
        <end position="512"/>
    </location>
</feature>
<feature type="compositionally biased region" description="Pro residues" evidence="1">
    <location>
        <begin position="361"/>
        <end position="382"/>
    </location>
</feature>
<accession>A0ABV6R6P9</accession>
<dbReference type="Proteomes" id="UP001589793">
    <property type="component" value="Unassembled WGS sequence"/>
</dbReference>
<evidence type="ECO:0000256" key="1">
    <source>
        <dbReference type="SAM" id="MobiDB-lite"/>
    </source>
</evidence>
<dbReference type="EMBL" id="JBHLSV010000002">
    <property type="protein sequence ID" value="MFC0672659.1"/>
    <property type="molecule type" value="Genomic_DNA"/>
</dbReference>
<comment type="caution">
    <text evidence="2">The sequence shown here is derived from an EMBL/GenBank/DDBJ whole genome shotgun (WGS) entry which is preliminary data.</text>
</comment>
<feature type="region of interest" description="Disordered" evidence="1">
    <location>
        <begin position="660"/>
        <end position="679"/>
    </location>
</feature>